<gene>
    <name evidence="1" type="ORF">ASU31_14490</name>
</gene>
<comment type="caution">
    <text evidence="1">The sequence shown here is derived from an EMBL/GenBank/DDBJ whole genome shotgun (WGS) entry which is preliminary data.</text>
</comment>
<reference evidence="1 2" key="1">
    <citation type="submission" date="2015-11" db="EMBL/GenBank/DDBJ databases">
        <title>Sequence of Pedobacter ginsenosidimutans.</title>
        <authorList>
            <person name="Carson E."/>
            <person name="Keyser V."/>
            <person name="Newman J."/>
            <person name="Miller J."/>
        </authorList>
    </citation>
    <scope>NUCLEOTIDE SEQUENCE [LARGE SCALE GENOMIC DNA]</scope>
    <source>
        <strain evidence="1 2">KACC 14530</strain>
    </source>
</reference>
<accession>A0A0T5VNX0</accession>
<proteinExistence type="predicted"/>
<dbReference type="AlphaFoldDB" id="A0A0T5VNX0"/>
<name>A0A0T5VNX0_9SPHI</name>
<protein>
    <submittedName>
        <fullName evidence="1">Uncharacterized protein</fullName>
    </submittedName>
</protein>
<sequence length="98" mass="10761">MGDLSGLICLDRFLHSATGEEPVNFSRNDDLSSIFFGGIILQVSSFRTERSIVGNHEVLSEAKSNLIDFSIPLPVKNRLASVEMTKLPGMMDHLVIGQ</sequence>
<dbReference type="EMBL" id="LMZQ01000009">
    <property type="protein sequence ID" value="KRT15555.1"/>
    <property type="molecule type" value="Genomic_DNA"/>
</dbReference>
<dbReference type="Proteomes" id="UP000051950">
    <property type="component" value="Unassembled WGS sequence"/>
</dbReference>
<evidence type="ECO:0000313" key="1">
    <source>
        <dbReference type="EMBL" id="KRT15555.1"/>
    </source>
</evidence>
<organism evidence="1 2">
    <name type="scientific">Pedobacter ginsenosidimutans</name>
    <dbReference type="NCBI Taxonomy" id="687842"/>
    <lineage>
        <taxon>Bacteria</taxon>
        <taxon>Pseudomonadati</taxon>
        <taxon>Bacteroidota</taxon>
        <taxon>Sphingobacteriia</taxon>
        <taxon>Sphingobacteriales</taxon>
        <taxon>Sphingobacteriaceae</taxon>
        <taxon>Pedobacter</taxon>
    </lineage>
</organism>
<evidence type="ECO:0000313" key="2">
    <source>
        <dbReference type="Proteomes" id="UP000051950"/>
    </source>
</evidence>
<keyword evidence="2" id="KW-1185">Reference proteome</keyword>